<dbReference type="OrthoDB" id="9819207at2"/>
<name>A0A2S9J5K3_9SPHI</name>
<proteinExistence type="predicted"/>
<organism evidence="1 2">
    <name type="scientific">Sphingobacterium haloxyli</name>
    <dbReference type="NCBI Taxonomy" id="2100533"/>
    <lineage>
        <taxon>Bacteria</taxon>
        <taxon>Pseudomonadati</taxon>
        <taxon>Bacteroidota</taxon>
        <taxon>Sphingobacteriia</taxon>
        <taxon>Sphingobacteriales</taxon>
        <taxon>Sphingobacteriaceae</taxon>
        <taxon>Sphingobacterium</taxon>
    </lineage>
</organism>
<evidence type="ECO:0000313" key="1">
    <source>
        <dbReference type="EMBL" id="PRD48055.1"/>
    </source>
</evidence>
<dbReference type="Proteomes" id="UP000239711">
    <property type="component" value="Unassembled WGS sequence"/>
</dbReference>
<dbReference type="EMBL" id="PVBQ01000004">
    <property type="protein sequence ID" value="PRD48055.1"/>
    <property type="molecule type" value="Genomic_DNA"/>
</dbReference>
<reference evidence="1 2" key="1">
    <citation type="submission" date="2018-02" db="EMBL/GenBank/DDBJ databases">
        <title>The draft genome of Sphingobacterium sp. 5JN-11.</title>
        <authorList>
            <person name="Liu L."/>
            <person name="Li L."/>
            <person name="Liang L."/>
            <person name="Zhang X."/>
            <person name="Wang T."/>
        </authorList>
    </citation>
    <scope>NUCLEOTIDE SEQUENCE [LARGE SCALE GENOMIC DNA]</scope>
    <source>
        <strain evidence="1 2">5JN-11</strain>
    </source>
</reference>
<comment type="caution">
    <text evidence="1">The sequence shown here is derived from an EMBL/GenBank/DDBJ whole genome shotgun (WGS) entry which is preliminary data.</text>
</comment>
<protein>
    <submittedName>
        <fullName evidence="1">Uncharacterized protein</fullName>
    </submittedName>
</protein>
<gene>
    <name evidence="1" type="ORF">C5745_05950</name>
</gene>
<keyword evidence="2" id="KW-1185">Reference proteome</keyword>
<dbReference type="AlphaFoldDB" id="A0A2S9J5K3"/>
<sequence>MPNPIYGRGKDIVLNKQSYEKMRSTTINTQLPQADQQKIKQSFISLAEMQRIQLPEALLDLKKNPPPGRNWHFGLEHYSSDQDFREWTGIKDADGMLVTALIEHPMHAFLKVWALLRTSAVSESIKKRWYIFVLADLLERLRTAVGHMFYHQCIYTLQSKLDYLDQQISLGNQLHVERQAHQLYTTSLQFGNDIEILLSSALSNEKANGIPQTINDLAGGYALTDLKTNGFKAVMNCIIASIQK</sequence>
<evidence type="ECO:0000313" key="2">
    <source>
        <dbReference type="Proteomes" id="UP000239711"/>
    </source>
</evidence>
<accession>A0A2S9J5K3</accession>